<dbReference type="RefSeq" id="XP_008713534.1">
    <property type="nucleotide sequence ID" value="XM_008715312.1"/>
</dbReference>
<feature type="non-terminal residue" evidence="2">
    <location>
        <position position="239"/>
    </location>
</feature>
<keyword evidence="3" id="KW-1185">Reference proteome</keyword>
<dbReference type="eggNOG" id="ENOG502SAKB">
    <property type="taxonomic scope" value="Eukaryota"/>
</dbReference>
<keyword evidence="1" id="KW-0812">Transmembrane</keyword>
<evidence type="ECO:0000256" key="1">
    <source>
        <dbReference type="SAM" id="Phobius"/>
    </source>
</evidence>
<dbReference type="AlphaFoldDB" id="W2S6X9"/>
<dbReference type="InParanoid" id="W2S6X9"/>
<dbReference type="PANTHER" id="PTHR37488:SF2">
    <property type="entry name" value="DUF1275 DOMAIN-CONTAINING PROTEIN"/>
    <property type="match status" value="1"/>
</dbReference>
<keyword evidence="1" id="KW-1133">Transmembrane helix</keyword>
<sequence>MCNQTNSVLPSQESTPRTKSRIATYLSAQLAPDAFLEVELMLLAFAAGINDATTFPDYRVFASNQTGNTALLAVGALGLAQETVDLRDVGFSLGLFVVGGTLLGQLGHRRGRTKRSWLLCTNIVQTLFVFAAAALRHWVSTDIDNSARFAVICLLAFASGGQVAMARTVDVPEVTTAMVTSAYIDLVTDRALFAARNRPRNRRGVFVLALLLGSFIGAAAYREVSPAFALLLAGLVKLG</sequence>
<feature type="transmembrane region" description="Helical" evidence="1">
    <location>
        <begin position="147"/>
        <end position="166"/>
    </location>
</feature>
<name>W2S6X9_CYPE1</name>
<feature type="transmembrane region" description="Helical" evidence="1">
    <location>
        <begin position="204"/>
        <end position="221"/>
    </location>
</feature>
<dbReference type="OrthoDB" id="5223589at2759"/>
<dbReference type="EMBL" id="KB822715">
    <property type="protein sequence ID" value="ETN44461.1"/>
    <property type="molecule type" value="Genomic_DNA"/>
</dbReference>
<dbReference type="Pfam" id="PF06912">
    <property type="entry name" value="DUF1275"/>
    <property type="match status" value="1"/>
</dbReference>
<evidence type="ECO:0000313" key="3">
    <source>
        <dbReference type="Proteomes" id="UP000030752"/>
    </source>
</evidence>
<dbReference type="GeneID" id="19977981"/>
<protein>
    <recommendedName>
        <fullName evidence="4">DUF1275 domain-containing protein</fullName>
    </recommendedName>
</protein>
<organism evidence="2 3">
    <name type="scientific">Cyphellophora europaea (strain CBS 101466)</name>
    <name type="common">Phialophora europaea</name>
    <dbReference type="NCBI Taxonomy" id="1220924"/>
    <lineage>
        <taxon>Eukaryota</taxon>
        <taxon>Fungi</taxon>
        <taxon>Dikarya</taxon>
        <taxon>Ascomycota</taxon>
        <taxon>Pezizomycotina</taxon>
        <taxon>Eurotiomycetes</taxon>
        <taxon>Chaetothyriomycetidae</taxon>
        <taxon>Chaetothyriales</taxon>
        <taxon>Cyphellophoraceae</taxon>
        <taxon>Cyphellophora</taxon>
    </lineage>
</organism>
<keyword evidence="1" id="KW-0472">Membrane</keyword>
<evidence type="ECO:0008006" key="4">
    <source>
        <dbReference type="Google" id="ProtNLM"/>
    </source>
</evidence>
<accession>W2S6X9</accession>
<gene>
    <name evidence="2" type="ORF">HMPREF1541_10642</name>
</gene>
<dbReference type="Proteomes" id="UP000030752">
    <property type="component" value="Unassembled WGS sequence"/>
</dbReference>
<dbReference type="PANTHER" id="PTHR37488">
    <property type="entry name" value="DUF1275 DOMAIN-CONTAINING PROTEIN"/>
    <property type="match status" value="1"/>
</dbReference>
<dbReference type="VEuPathDB" id="FungiDB:HMPREF1541_10642"/>
<evidence type="ECO:0000313" key="2">
    <source>
        <dbReference type="EMBL" id="ETN44461.1"/>
    </source>
</evidence>
<feature type="transmembrane region" description="Helical" evidence="1">
    <location>
        <begin position="118"/>
        <end position="135"/>
    </location>
</feature>
<dbReference type="STRING" id="1220924.W2S6X9"/>
<proteinExistence type="predicted"/>
<reference evidence="2 3" key="1">
    <citation type="submission" date="2013-03" db="EMBL/GenBank/DDBJ databases">
        <title>The Genome Sequence of Phialophora europaea CBS 101466.</title>
        <authorList>
            <consortium name="The Broad Institute Genomics Platform"/>
            <person name="Cuomo C."/>
            <person name="de Hoog S."/>
            <person name="Gorbushina A."/>
            <person name="Walker B."/>
            <person name="Young S.K."/>
            <person name="Zeng Q."/>
            <person name="Gargeya S."/>
            <person name="Fitzgerald M."/>
            <person name="Haas B."/>
            <person name="Abouelleil A."/>
            <person name="Allen A.W."/>
            <person name="Alvarado L."/>
            <person name="Arachchi H.M."/>
            <person name="Berlin A.M."/>
            <person name="Chapman S.B."/>
            <person name="Gainer-Dewar J."/>
            <person name="Goldberg J."/>
            <person name="Griggs A."/>
            <person name="Gujja S."/>
            <person name="Hansen M."/>
            <person name="Howarth C."/>
            <person name="Imamovic A."/>
            <person name="Ireland A."/>
            <person name="Larimer J."/>
            <person name="McCowan C."/>
            <person name="Murphy C."/>
            <person name="Pearson M."/>
            <person name="Poon T.W."/>
            <person name="Priest M."/>
            <person name="Roberts A."/>
            <person name="Saif S."/>
            <person name="Shea T."/>
            <person name="Sisk P."/>
            <person name="Sykes S."/>
            <person name="Wortman J."/>
            <person name="Nusbaum C."/>
            <person name="Birren B."/>
        </authorList>
    </citation>
    <scope>NUCLEOTIDE SEQUENCE [LARGE SCALE GENOMIC DNA]</scope>
    <source>
        <strain evidence="2 3">CBS 101466</strain>
    </source>
</reference>
<dbReference type="HOGENOM" id="CLU_061825_1_2_1"/>
<dbReference type="InterPro" id="IPR010699">
    <property type="entry name" value="DUF1275"/>
</dbReference>